<reference evidence="1" key="1">
    <citation type="submission" date="2013-12" db="EMBL/GenBank/DDBJ databases">
        <authorList>
            <person name="Genoscope - CEA"/>
        </authorList>
    </citation>
    <scope>NUCLEOTIDE SEQUENCE</scope>
    <source>
        <strain evidence="1">CBS 1993</strain>
    </source>
</reference>
<dbReference type="GeneID" id="34519058"/>
<dbReference type="HOGENOM" id="CLU_413913_0_0_1"/>
<dbReference type="RefSeq" id="XP_022457670.1">
    <property type="nucleotide sequence ID" value="XM_022603828.1"/>
</dbReference>
<evidence type="ECO:0000313" key="2">
    <source>
        <dbReference type="Proteomes" id="UP000019384"/>
    </source>
</evidence>
<proteinExistence type="predicted"/>
<gene>
    <name evidence="1" type="ORF">KUCA_T00001629001</name>
</gene>
<accession>W6MHE5</accession>
<dbReference type="AlphaFoldDB" id="W6MHE5"/>
<organism evidence="1 2">
    <name type="scientific">Kuraishia capsulata CBS 1993</name>
    <dbReference type="NCBI Taxonomy" id="1382522"/>
    <lineage>
        <taxon>Eukaryota</taxon>
        <taxon>Fungi</taxon>
        <taxon>Dikarya</taxon>
        <taxon>Ascomycota</taxon>
        <taxon>Saccharomycotina</taxon>
        <taxon>Pichiomycetes</taxon>
        <taxon>Pichiales</taxon>
        <taxon>Pichiaceae</taxon>
        <taxon>Kuraishia</taxon>
    </lineage>
</organism>
<dbReference type="EMBL" id="HG793126">
    <property type="protein sequence ID" value="CDK25659.1"/>
    <property type="molecule type" value="Genomic_DNA"/>
</dbReference>
<keyword evidence="2" id="KW-1185">Reference proteome</keyword>
<evidence type="ECO:0000313" key="1">
    <source>
        <dbReference type="EMBL" id="CDK25659.1"/>
    </source>
</evidence>
<reference evidence="1" key="2">
    <citation type="submission" date="2014-02" db="EMBL/GenBank/DDBJ databases">
        <title>Complete DNA sequence of /Kuraishia capsulata/ illustrates novel genomic features among budding yeasts (/Saccharomycotina/).</title>
        <authorList>
            <person name="Morales L."/>
            <person name="Noel B."/>
            <person name="Porcel B."/>
            <person name="Marcet-Houben M."/>
            <person name="Hullo M-F."/>
            <person name="Sacerdot C."/>
            <person name="Tekaia F."/>
            <person name="Leh-Louis V."/>
            <person name="Despons L."/>
            <person name="Khanna V."/>
            <person name="Aury J-M."/>
            <person name="Barbe V."/>
            <person name="Couloux A."/>
            <person name="Labadie K."/>
            <person name="Pelletier E."/>
            <person name="Souciet J-L."/>
            <person name="Boekhout T."/>
            <person name="Gabaldon T."/>
            <person name="Wincker P."/>
            <person name="Dujon B."/>
        </authorList>
    </citation>
    <scope>NUCLEOTIDE SEQUENCE</scope>
    <source>
        <strain evidence="1">CBS 1993</strain>
    </source>
</reference>
<protein>
    <submittedName>
        <fullName evidence="1">Uncharacterized protein</fullName>
    </submittedName>
</protein>
<dbReference type="Proteomes" id="UP000019384">
    <property type="component" value="Unassembled WGS sequence"/>
</dbReference>
<name>W6MHE5_9ASCO</name>
<sequence>MRPSRKSIEVNSLKENGRNLLYAIDSHSTVFLKQFSCSPELIDTLAHSAAHARIVLVDTSRDRINLICQRLEETHWKLISGSRWGSLMVSKLGVQLKLIDSDALCLQISKGEIWKDGLYVVCNSQAGSLSMDVLVTMLAAKQRECGLKVLLPESVHCDVTLAHDVFKDDFIHLTIEGLNTAFVQKYFLSKASSSLYRDEVVSCIRHQRAYETSRKALIFVPTLTEIDFMIEEISKGEVRPPSVYVIESEQDAGKLGQVLDQVQEEKNFYILFVLDKHEVIQTMILNLRLSGLAFELFDFAIDCGVHSIDTYSIETQREKTVTVSSSRTSIFHKVLFFSEIQARSNYFLLLTEESFKNDLNPLLPERHHKCLHTSLLLLQKFYGRDEAFYASAFVKTASTARVAGSLAYLKSSRTCSASSVLWTGFPCIPIADENWLYMVESLDFALQEFSHAIFVCLAKIASLIYAFDQHPVSSEYGILCQRLNDRDMGNLRAKESDFLTILNLWMEWNNKSFRRGNFNRGSVVKNGMEISETYFKNIVRTYPSHTDSNTPDELSNDVFKCLTFGFFANRAVITSTLPLYDEWIIKFKPSDADGTEAYLPIAIREPKKDAMLLKEGNICIFFRLDSNQETLFLGINQLGDDLITSAKAARFSFLRDEVVLGRM</sequence>